<evidence type="ECO:0000256" key="5">
    <source>
        <dbReference type="ARBA" id="ARBA00023288"/>
    </source>
</evidence>
<dbReference type="Gene3D" id="3.40.190.10">
    <property type="entry name" value="Periplasmic binding protein-like II"/>
    <property type="match status" value="2"/>
</dbReference>
<dbReference type="Pfam" id="PF03180">
    <property type="entry name" value="Lipoprotein_9"/>
    <property type="match status" value="1"/>
</dbReference>
<dbReference type="PANTHER" id="PTHR30429:SF0">
    <property type="entry name" value="METHIONINE-BINDING LIPOPROTEIN METQ"/>
    <property type="match status" value="1"/>
</dbReference>
<dbReference type="EMBL" id="LWDV01000007">
    <property type="protein sequence ID" value="OCL27688.1"/>
    <property type="molecule type" value="Genomic_DNA"/>
</dbReference>
<dbReference type="PIRSF" id="PIRSF002854">
    <property type="entry name" value="MetQ"/>
    <property type="match status" value="1"/>
</dbReference>
<sequence>MKKNISIFITLLVAVIALTGCGTKEASIDKKIVIGVTPVPHTAILENVVKPILAKEGITIEIKEFTDYVTPNLALADGSIDANYFQHIPYLNNFKEKRGLDLTEVTKVHIPPTALYSDKISSLEELAAGSLVAIPSDPTNEGRALLLLERAGLIKLADTVELTATPADIVENPKSLKFKELEAAQLPRILKDVNAAVITANYAIEAGFKPAEDAIIKEDATSPYANVLAVRTEDKDNPVIKKLAEALNSQAVKDFIIEEYQGNIIPAF</sequence>
<name>A0A1C0ABG7_9FIRM</name>
<comment type="subcellular location">
    <subcellularLocation>
        <location evidence="1">Membrane</location>
        <topology evidence="1">Lipid-anchor</topology>
    </subcellularLocation>
</comment>
<protein>
    <recommendedName>
        <fullName evidence="6">Lipoprotein</fullName>
    </recommendedName>
</protein>
<evidence type="ECO:0000313" key="10">
    <source>
        <dbReference type="Proteomes" id="UP000093514"/>
    </source>
</evidence>
<gene>
    <name evidence="9" type="ORF">U472_03810</name>
</gene>
<evidence type="ECO:0000256" key="8">
    <source>
        <dbReference type="SAM" id="SignalP"/>
    </source>
</evidence>
<comment type="similarity">
    <text evidence="6">Belongs to the nlpA lipoprotein family.</text>
</comment>
<dbReference type="Proteomes" id="UP000093514">
    <property type="component" value="Unassembled WGS sequence"/>
</dbReference>
<dbReference type="OrthoDB" id="9812878at2"/>
<dbReference type="PANTHER" id="PTHR30429">
    <property type="entry name" value="D-METHIONINE-BINDING LIPOPROTEIN METQ"/>
    <property type="match status" value="1"/>
</dbReference>
<dbReference type="GO" id="GO:0016020">
    <property type="term" value="C:membrane"/>
    <property type="evidence" value="ECO:0007669"/>
    <property type="project" value="UniProtKB-SubCell"/>
</dbReference>
<organism evidence="9 10">
    <name type="scientific">Orenia metallireducens</name>
    <dbReference type="NCBI Taxonomy" id="1413210"/>
    <lineage>
        <taxon>Bacteria</taxon>
        <taxon>Bacillati</taxon>
        <taxon>Bacillota</taxon>
        <taxon>Clostridia</taxon>
        <taxon>Halanaerobiales</taxon>
        <taxon>Halobacteroidaceae</taxon>
        <taxon>Orenia</taxon>
    </lineage>
</organism>
<keyword evidence="10" id="KW-1185">Reference proteome</keyword>
<dbReference type="PROSITE" id="PS51257">
    <property type="entry name" value="PROKAR_LIPOPROTEIN"/>
    <property type="match status" value="1"/>
</dbReference>
<keyword evidence="4" id="KW-0564">Palmitate</keyword>
<feature type="signal peptide" evidence="8">
    <location>
        <begin position="1"/>
        <end position="26"/>
    </location>
</feature>
<dbReference type="InterPro" id="IPR004872">
    <property type="entry name" value="Lipoprotein_NlpA"/>
</dbReference>
<proteinExistence type="inferred from homology"/>
<feature type="chain" id="PRO_5008643006" description="Lipoprotein" evidence="8">
    <location>
        <begin position="27"/>
        <end position="268"/>
    </location>
</feature>
<dbReference type="AlphaFoldDB" id="A0A1C0ABG7"/>
<reference evidence="9 10" key="2">
    <citation type="submission" date="2016-08" db="EMBL/GenBank/DDBJ databases">
        <title>Orenia metallireducens sp. nov. strain Z6, a Novel Metal-reducing Firmicute from the Deep Subsurface.</title>
        <authorList>
            <person name="Maxim B.I."/>
            <person name="Kenneth K."/>
            <person name="Flynn T.M."/>
            <person name="Oloughlin E.J."/>
            <person name="Locke R.A."/>
            <person name="Weber J.R."/>
            <person name="Egan S.M."/>
            <person name="Mackie R.I."/>
            <person name="Cann I.K."/>
        </authorList>
    </citation>
    <scope>NUCLEOTIDE SEQUENCE [LARGE SCALE GENOMIC DNA]</scope>
    <source>
        <strain evidence="9 10">Z6</strain>
    </source>
</reference>
<evidence type="ECO:0000256" key="6">
    <source>
        <dbReference type="PIRNR" id="PIRNR002854"/>
    </source>
</evidence>
<keyword evidence="2 8" id="KW-0732">Signal</keyword>
<dbReference type="RefSeq" id="WP_068715682.1">
    <property type="nucleotide sequence ID" value="NZ_LWDV01000007.1"/>
</dbReference>
<evidence type="ECO:0000256" key="4">
    <source>
        <dbReference type="ARBA" id="ARBA00023139"/>
    </source>
</evidence>
<keyword evidence="5 6" id="KW-0449">Lipoprotein</keyword>
<evidence type="ECO:0000256" key="7">
    <source>
        <dbReference type="PIRSR" id="PIRSR002854-1"/>
    </source>
</evidence>
<evidence type="ECO:0000256" key="1">
    <source>
        <dbReference type="ARBA" id="ARBA00004635"/>
    </source>
</evidence>
<evidence type="ECO:0000256" key="2">
    <source>
        <dbReference type="ARBA" id="ARBA00022729"/>
    </source>
</evidence>
<keyword evidence="3" id="KW-0472">Membrane</keyword>
<dbReference type="CDD" id="cd13597">
    <property type="entry name" value="PBP2_lipoprotein_Tp32"/>
    <property type="match status" value="1"/>
</dbReference>
<accession>A0A1C0ABG7</accession>
<dbReference type="SUPFAM" id="SSF53850">
    <property type="entry name" value="Periplasmic binding protein-like II"/>
    <property type="match status" value="1"/>
</dbReference>
<evidence type="ECO:0000256" key="3">
    <source>
        <dbReference type="ARBA" id="ARBA00023136"/>
    </source>
</evidence>
<feature type="lipid moiety-binding region" description="S-diacylglycerol cysteine" evidence="7">
    <location>
        <position position="21"/>
    </location>
</feature>
<comment type="caution">
    <text evidence="9">The sequence shown here is derived from an EMBL/GenBank/DDBJ whole genome shotgun (WGS) entry which is preliminary data.</text>
</comment>
<evidence type="ECO:0000313" key="9">
    <source>
        <dbReference type="EMBL" id="OCL27688.1"/>
    </source>
</evidence>
<reference evidence="10" key="1">
    <citation type="submission" date="2016-07" db="EMBL/GenBank/DDBJ databases">
        <authorList>
            <person name="Florea S."/>
            <person name="Webb J.S."/>
            <person name="Jaromczyk J."/>
            <person name="Schardl C.L."/>
        </authorList>
    </citation>
    <scope>NUCLEOTIDE SEQUENCE [LARGE SCALE GENOMIC DNA]</scope>
    <source>
        <strain evidence="10">Z6</strain>
    </source>
</reference>